<evidence type="ECO:0000256" key="1">
    <source>
        <dbReference type="SAM" id="Phobius"/>
    </source>
</evidence>
<keyword evidence="1" id="KW-0812">Transmembrane</keyword>
<dbReference type="Proteomes" id="UP000182654">
    <property type="component" value="Chromosome I"/>
</dbReference>
<evidence type="ECO:0000313" key="3">
    <source>
        <dbReference type="EMBL" id="SDP13030.1"/>
    </source>
</evidence>
<evidence type="ECO:0000313" key="2">
    <source>
        <dbReference type="EMBL" id="OIN10711.1"/>
    </source>
</evidence>
<dbReference type="RefSeq" id="WP_043205840.1">
    <property type="nucleotide sequence ID" value="NZ_CP089519.1"/>
</dbReference>
<keyword evidence="1" id="KW-0472">Membrane</keyword>
<organism evidence="2 4">
    <name type="scientific">Pseudomonas extremorientalis</name>
    <dbReference type="NCBI Taxonomy" id="169669"/>
    <lineage>
        <taxon>Bacteria</taxon>
        <taxon>Pseudomonadati</taxon>
        <taxon>Pseudomonadota</taxon>
        <taxon>Gammaproteobacteria</taxon>
        <taxon>Pseudomonadales</taxon>
        <taxon>Pseudomonadaceae</taxon>
        <taxon>Pseudomonas</taxon>
    </lineage>
</organism>
<reference evidence="2 4" key="1">
    <citation type="submission" date="2016-08" db="EMBL/GenBank/DDBJ databases">
        <title>Draft genome sequence of the type strain of Pseudomonas extremorientalis LMG 19695T isolated from drinking water reservoir.</title>
        <authorList>
            <person name="Tambong J.T."/>
        </authorList>
    </citation>
    <scope>NUCLEOTIDE SEQUENCE [LARGE SCALE GENOMIC DNA]</scope>
    <source>
        <strain evidence="2 4">LMG 19695</strain>
    </source>
</reference>
<name>A0A1H0Q795_9PSED</name>
<accession>A0A1H0Q795</accession>
<dbReference type="Proteomes" id="UP000181686">
    <property type="component" value="Unassembled WGS sequence"/>
</dbReference>
<dbReference type="AlphaFoldDB" id="A0A1H0Q795"/>
<reference evidence="3 5" key="2">
    <citation type="submission" date="2016-10" db="EMBL/GenBank/DDBJ databases">
        <authorList>
            <person name="Varghese N."/>
            <person name="Submissions S."/>
        </authorList>
    </citation>
    <scope>NUCLEOTIDE SEQUENCE [LARGE SCALE GENOMIC DNA]</scope>
    <source>
        <strain evidence="3 5">BS2774</strain>
    </source>
</reference>
<dbReference type="EMBL" id="MDGK01000017">
    <property type="protein sequence ID" value="OIN10711.1"/>
    <property type="molecule type" value="Genomic_DNA"/>
</dbReference>
<feature type="transmembrane region" description="Helical" evidence="1">
    <location>
        <begin position="40"/>
        <end position="61"/>
    </location>
</feature>
<dbReference type="GeneID" id="57375670"/>
<evidence type="ECO:0000313" key="4">
    <source>
        <dbReference type="Proteomes" id="UP000181686"/>
    </source>
</evidence>
<sequence length="66" mass="7648">MLEHDKEQAALEKIHADISRIYAEQRKLTAETHKITRENFWYPLGVVMAMFTAFSTVLAIVQKLLT</sequence>
<keyword evidence="1" id="KW-1133">Transmembrane helix</keyword>
<evidence type="ECO:0000313" key="5">
    <source>
        <dbReference type="Proteomes" id="UP000182654"/>
    </source>
</evidence>
<keyword evidence="5" id="KW-1185">Reference proteome</keyword>
<proteinExistence type="predicted"/>
<gene>
    <name evidence="2" type="ORF">BFN10_08435</name>
    <name evidence="3" type="ORF">SAMN04490184_2381</name>
</gene>
<protein>
    <submittedName>
        <fullName evidence="2">Uncharacterized protein</fullName>
    </submittedName>
</protein>
<dbReference type="EMBL" id="LT629708">
    <property type="protein sequence ID" value="SDP13030.1"/>
    <property type="molecule type" value="Genomic_DNA"/>
</dbReference>